<dbReference type="Proteomes" id="UP001255601">
    <property type="component" value="Unassembled WGS sequence"/>
</dbReference>
<evidence type="ECO:0000256" key="2">
    <source>
        <dbReference type="ARBA" id="ARBA00007613"/>
    </source>
</evidence>
<organism evidence="9 10">
    <name type="scientific">Agrobacterium larrymoorei</name>
    <dbReference type="NCBI Taxonomy" id="160699"/>
    <lineage>
        <taxon>Bacteria</taxon>
        <taxon>Pseudomonadati</taxon>
        <taxon>Pseudomonadota</taxon>
        <taxon>Alphaproteobacteria</taxon>
        <taxon>Hyphomicrobiales</taxon>
        <taxon>Rhizobiaceae</taxon>
        <taxon>Rhizobium/Agrobacterium group</taxon>
        <taxon>Agrobacterium</taxon>
    </lineage>
</organism>
<keyword evidence="4" id="KW-1134">Transmembrane beta strand</keyword>
<dbReference type="GO" id="GO:0015562">
    <property type="term" value="F:efflux transmembrane transporter activity"/>
    <property type="evidence" value="ECO:0007669"/>
    <property type="project" value="InterPro"/>
</dbReference>
<sequence>MNFLSYTIVSLALVLGSCSNTVPKSCVVDDDYPRPASLCNETHKPNITLTRSSTESPKPLSSSQKLTLADVLLRVIDSNPDVGIAGAREKEQSAAIEAAKAARLPSLDLSMSAGPQHIFWPSPGGDAVRKEASIGVKQVLFDFGATKNDISRAEMAYASASASRVAKTEDVAFQVLKTYLKVLQADDQIRITQENIAAHSSILNLVELREKNGNGTLADIKRITTRLENAKAVLIDLTTQRADAAAAFENLTLINADKVDPTILKSLKGQPEKIDRDIIEANPLLTSLKQELASLEYQLASAKAEKLPSIGLQGSVRASQNVSSSEDGDDQFAVYGLVTVRLPVFDGGLNNAKQNQIRSRIEATHYKLEKERRSLWEDSRNAMRVTTTDGARSGSLEARVAAAKKVADLNLEQFRSGSKSVFELLDGQADYFKAKSDVVGQVYSRMEAEIRALQLRGQLVRAILGLPVQSHLDFNKNQPTSQSVQYSSSLPGVKIIQ</sequence>
<dbReference type="Gene3D" id="1.20.1600.10">
    <property type="entry name" value="Outer membrane efflux proteins (OEP)"/>
    <property type="match status" value="1"/>
</dbReference>
<protein>
    <submittedName>
        <fullName evidence="9">TolC family type I secretion outer membrane protein</fullName>
    </submittedName>
</protein>
<evidence type="ECO:0000256" key="4">
    <source>
        <dbReference type="ARBA" id="ARBA00022452"/>
    </source>
</evidence>
<dbReference type="Pfam" id="PF02321">
    <property type="entry name" value="OEP"/>
    <property type="match status" value="2"/>
</dbReference>
<evidence type="ECO:0000256" key="3">
    <source>
        <dbReference type="ARBA" id="ARBA00022448"/>
    </source>
</evidence>
<dbReference type="SUPFAM" id="SSF56954">
    <property type="entry name" value="Outer membrane efflux proteins (OEP)"/>
    <property type="match status" value="1"/>
</dbReference>
<comment type="subcellular location">
    <subcellularLocation>
        <location evidence="1">Cell outer membrane</location>
    </subcellularLocation>
</comment>
<evidence type="ECO:0000313" key="10">
    <source>
        <dbReference type="Proteomes" id="UP001255601"/>
    </source>
</evidence>
<dbReference type="GO" id="GO:1990281">
    <property type="term" value="C:efflux pump complex"/>
    <property type="evidence" value="ECO:0007669"/>
    <property type="project" value="TreeGrafter"/>
</dbReference>
<evidence type="ECO:0000313" key="9">
    <source>
        <dbReference type="EMBL" id="MDR6100897.1"/>
    </source>
</evidence>
<dbReference type="GO" id="GO:0015288">
    <property type="term" value="F:porin activity"/>
    <property type="evidence" value="ECO:0007669"/>
    <property type="project" value="TreeGrafter"/>
</dbReference>
<comment type="similarity">
    <text evidence="2">Belongs to the outer membrane factor (OMF) (TC 1.B.17) family.</text>
</comment>
<reference evidence="9" key="1">
    <citation type="submission" date="2023-08" db="EMBL/GenBank/DDBJ databases">
        <title>Functional and genomic diversity of the sorghum phyllosphere microbiome.</title>
        <authorList>
            <person name="Shade A."/>
        </authorList>
    </citation>
    <scope>NUCLEOTIDE SEQUENCE</scope>
    <source>
        <strain evidence="9">SORGH_AS_0974</strain>
    </source>
</reference>
<dbReference type="InterPro" id="IPR051906">
    <property type="entry name" value="TolC-like"/>
</dbReference>
<dbReference type="PANTHER" id="PTHR30026:SF22">
    <property type="entry name" value="OUTER MEMBRANE EFFLUX PROTEIN"/>
    <property type="match status" value="1"/>
</dbReference>
<keyword evidence="7" id="KW-0998">Cell outer membrane</keyword>
<dbReference type="PANTHER" id="PTHR30026">
    <property type="entry name" value="OUTER MEMBRANE PROTEIN TOLC"/>
    <property type="match status" value="1"/>
</dbReference>
<dbReference type="GO" id="GO:0009279">
    <property type="term" value="C:cell outer membrane"/>
    <property type="evidence" value="ECO:0007669"/>
    <property type="project" value="UniProtKB-SubCell"/>
</dbReference>
<accession>A0AAJ2B9J5</accession>
<evidence type="ECO:0000256" key="7">
    <source>
        <dbReference type="ARBA" id="ARBA00023237"/>
    </source>
</evidence>
<dbReference type="AlphaFoldDB" id="A0AAJ2B9J5"/>
<dbReference type="EMBL" id="JAVIZC010000001">
    <property type="protein sequence ID" value="MDR6100897.1"/>
    <property type="molecule type" value="Genomic_DNA"/>
</dbReference>
<keyword evidence="5" id="KW-0812">Transmembrane</keyword>
<evidence type="ECO:0000256" key="6">
    <source>
        <dbReference type="ARBA" id="ARBA00023136"/>
    </source>
</evidence>
<feature type="region of interest" description="Disordered" evidence="8">
    <location>
        <begin position="477"/>
        <end position="497"/>
    </location>
</feature>
<keyword evidence="3" id="KW-0813">Transport</keyword>
<proteinExistence type="inferred from homology"/>
<name>A0AAJ2B9J5_9HYPH</name>
<evidence type="ECO:0000256" key="8">
    <source>
        <dbReference type="SAM" id="MobiDB-lite"/>
    </source>
</evidence>
<feature type="compositionally biased region" description="Polar residues" evidence="8">
    <location>
        <begin position="477"/>
        <end position="490"/>
    </location>
</feature>
<dbReference type="InterPro" id="IPR003423">
    <property type="entry name" value="OMP_efflux"/>
</dbReference>
<comment type="caution">
    <text evidence="9">The sequence shown here is derived from an EMBL/GenBank/DDBJ whole genome shotgun (WGS) entry which is preliminary data.</text>
</comment>
<evidence type="ECO:0000256" key="5">
    <source>
        <dbReference type="ARBA" id="ARBA00022692"/>
    </source>
</evidence>
<evidence type="ECO:0000256" key="1">
    <source>
        <dbReference type="ARBA" id="ARBA00004442"/>
    </source>
</evidence>
<dbReference type="RefSeq" id="WP_309769874.1">
    <property type="nucleotide sequence ID" value="NZ_JAVIZC010000001.1"/>
</dbReference>
<gene>
    <name evidence="9" type="ORF">QE369_001075</name>
</gene>
<keyword evidence="6" id="KW-0472">Membrane</keyword>